<feature type="compositionally biased region" description="Basic and acidic residues" evidence="1">
    <location>
        <begin position="496"/>
        <end position="506"/>
    </location>
</feature>
<dbReference type="PANTHER" id="PTHR43767:SF1">
    <property type="entry name" value="NONRIBOSOMAL PEPTIDE SYNTHASE PES1 (EUROFUNG)-RELATED"/>
    <property type="match status" value="1"/>
</dbReference>
<feature type="compositionally biased region" description="Basic and acidic residues" evidence="1">
    <location>
        <begin position="519"/>
        <end position="535"/>
    </location>
</feature>
<dbReference type="InterPro" id="IPR020845">
    <property type="entry name" value="AMP-binding_CS"/>
</dbReference>
<dbReference type="AlphaFoldDB" id="A0A1S1QP98"/>
<dbReference type="PANTHER" id="PTHR43767">
    <property type="entry name" value="LONG-CHAIN-FATTY-ACID--COA LIGASE"/>
    <property type="match status" value="1"/>
</dbReference>
<evidence type="ECO:0000313" key="5">
    <source>
        <dbReference type="Proteomes" id="UP000179627"/>
    </source>
</evidence>
<feature type="region of interest" description="Disordered" evidence="1">
    <location>
        <begin position="496"/>
        <end position="549"/>
    </location>
</feature>
<organism evidence="4 5">
    <name type="scientific">Parafrankia colletiae</name>
    <dbReference type="NCBI Taxonomy" id="573497"/>
    <lineage>
        <taxon>Bacteria</taxon>
        <taxon>Bacillati</taxon>
        <taxon>Actinomycetota</taxon>
        <taxon>Actinomycetes</taxon>
        <taxon>Frankiales</taxon>
        <taxon>Frankiaceae</taxon>
        <taxon>Parafrankia</taxon>
    </lineage>
</organism>
<protein>
    <submittedName>
        <fullName evidence="4">AMP-dependent synthetase</fullName>
    </submittedName>
</protein>
<accession>A0A1S1QP98</accession>
<evidence type="ECO:0000256" key="1">
    <source>
        <dbReference type="SAM" id="MobiDB-lite"/>
    </source>
</evidence>
<dbReference type="PROSITE" id="PS00455">
    <property type="entry name" value="AMP_BINDING"/>
    <property type="match status" value="1"/>
</dbReference>
<dbReference type="InterPro" id="IPR050237">
    <property type="entry name" value="ATP-dep_AMP-bd_enzyme"/>
</dbReference>
<dbReference type="InterPro" id="IPR000873">
    <property type="entry name" value="AMP-dep_synth/lig_dom"/>
</dbReference>
<dbReference type="Proteomes" id="UP000179627">
    <property type="component" value="Unassembled WGS sequence"/>
</dbReference>
<feature type="compositionally biased region" description="Gly residues" evidence="1">
    <location>
        <begin position="137"/>
        <end position="146"/>
    </location>
</feature>
<dbReference type="SUPFAM" id="SSF56801">
    <property type="entry name" value="Acetyl-CoA synthetase-like"/>
    <property type="match status" value="1"/>
</dbReference>
<name>A0A1S1QP98_9ACTN</name>
<proteinExistence type="predicted"/>
<sequence length="549" mass="58138">MTAVTWPQRVDELAAIHPAAIALSTTARGGETLRWEDLAEASRRTAAGLLGLGVRPGDVVCVELPSRAAHVVCAHAAWRAGATVLPLRPDLPERERERILAAARPAVVIVDRPPAAAGEVTVDDLVPAAAAAAGAESPGGGAGGTGSEPPPAARPAWLIASGGSTGEPKLIASSQAAVLQSGGGPGTGRGGLLLGTGDHRHPVNLICSPLYHTQGFALLHHTLLADYRNIVMERFDPEQLLDLVETERVAFLALVPTMLIRLLRTPGLRERDLSSLERVVQGAGACPHWVIRAWIDLVGPERFVMGYGSSEGVCSTQIRGDEWLAHPGSVGRPLGTEVLVVGDDGAELPRGEVGELFFRPAGGAHTVRYVGRAEPRTRPGGYLSIGDLGSLDDEGYLYIADRRTDMIVSGGANVYVSEVEAVLLMHPAVADAAVVGLRDADWGRRVHGIVQLAPGLSREEFLESVRDYCKEHIAAYKVPRTFEIVDDLGRSESGKLNRRSLAEVREPGPQTEGAQATESAREGDVGVQPRRDDGRSPVQSLVEPPEPAV</sequence>
<gene>
    <name evidence="4" type="ORF">CC117_19325</name>
</gene>
<dbReference type="Pfam" id="PF00501">
    <property type="entry name" value="AMP-binding"/>
    <property type="match status" value="1"/>
</dbReference>
<dbReference type="InterPro" id="IPR025110">
    <property type="entry name" value="AMP-bd_C"/>
</dbReference>
<feature type="region of interest" description="Disordered" evidence="1">
    <location>
        <begin position="133"/>
        <end position="159"/>
    </location>
</feature>
<dbReference type="GO" id="GO:0016878">
    <property type="term" value="F:acid-thiol ligase activity"/>
    <property type="evidence" value="ECO:0007669"/>
    <property type="project" value="UniProtKB-ARBA"/>
</dbReference>
<dbReference type="Gene3D" id="3.30.300.30">
    <property type="match status" value="1"/>
</dbReference>
<dbReference type="EMBL" id="MBLM01000121">
    <property type="protein sequence ID" value="OHV35399.1"/>
    <property type="molecule type" value="Genomic_DNA"/>
</dbReference>
<dbReference type="Pfam" id="PF13193">
    <property type="entry name" value="AMP-binding_C"/>
    <property type="match status" value="1"/>
</dbReference>
<feature type="domain" description="AMP-dependent synthetase/ligase" evidence="2">
    <location>
        <begin position="14"/>
        <end position="360"/>
    </location>
</feature>
<comment type="caution">
    <text evidence="4">The sequence shown here is derived from an EMBL/GenBank/DDBJ whole genome shotgun (WGS) entry which is preliminary data.</text>
</comment>
<dbReference type="Gene3D" id="3.40.50.12780">
    <property type="entry name" value="N-terminal domain of ligase-like"/>
    <property type="match status" value="1"/>
</dbReference>
<evidence type="ECO:0000259" key="2">
    <source>
        <dbReference type="Pfam" id="PF00501"/>
    </source>
</evidence>
<dbReference type="InterPro" id="IPR045851">
    <property type="entry name" value="AMP-bd_C_sf"/>
</dbReference>
<dbReference type="InterPro" id="IPR042099">
    <property type="entry name" value="ANL_N_sf"/>
</dbReference>
<reference evidence="5" key="1">
    <citation type="submission" date="2016-07" db="EMBL/GenBank/DDBJ databases">
        <title>Sequence Frankia sp. strain CcI1.17.</title>
        <authorList>
            <person name="Ghodhbane-Gtari F."/>
            <person name="Swanson E."/>
            <person name="Gueddou A."/>
            <person name="Morris K."/>
            <person name="Hezbri K."/>
            <person name="Ktari A."/>
            <person name="Nouioui I."/>
            <person name="Abebe-Akele F."/>
            <person name="Simpson S."/>
            <person name="Thomas K."/>
            <person name="Gtari M."/>
            <person name="Tisa L.S."/>
            <person name="Hurst S."/>
        </authorList>
    </citation>
    <scope>NUCLEOTIDE SEQUENCE [LARGE SCALE GENOMIC DNA]</scope>
    <source>
        <strain evidence="5">Cc1.17</strain>
    </source>
</reference>
<keyword evidence="5" id="KW-1185">Reference proteome</keyword>
<evidence type="ECO:0000259" key="3">
    <source>
        <dbReference type="Pfam" id="PF13193"/>
    </source>
</evidence>
<evidence type="ECO:0000313" key="4">
    <source>
        <dbReference type="EMBL" id="OHV35399.1"/>
    </source>
</evidence>
<feature type="domain" description="AMP-binding enzyme C-terminal" evidence="3">
    <location>
        <begin position="418"/>
        <end position="495"/>
    </location>
</feature>